<protein>
    <recommendedName>
        <fullName evidence="4">Transmembrane protein</fullName>
    </recommendedName>
</protein>
<comment type="caution">
    <text evidence="2">The sequence shown here is derived from an EMBL/GenBank/DDBJ whole genome shotgun (WGS) entry which is preliminary data.</text>
</comment>
<reference evidence="2 3" key="1">
    <citation type="submission" date="2023-07" db="EMBL/GenBank/DDBJ databases">
        <authorList>
            <person name="Peeters C."/>
        </authorList>
    </citation>
    <scope>NUCLEOTIDE SEQUENCE [LARGE SCALE GENOMIC DNA]</scope>
    <source>
        <strain evidence="2 3">LMG 7141</strain>
    </source>
</reference>
<dbReference type="EMBL" id="CATYWO010000001">
    <property type="protein sequence ID" value="CAJ0780428.1"/>
    <property type="molecule type" value="Genomic_DNA"/>
</dbReference>
<accession>A0ABN9IHY0</accession>
<evidence type="ECO:0008006" key="4">
    <source>
        <dbReference type="Google" id="ProtNLM"/>
    </source>
</evidence>
<feature type="transmembrane region" description="Helical" evidence="1">
    <location>
        <begin position="87"/>
        <end position="107"/>
    </location>
</feature>
<evidence type="ECO:0000313" key="3">
    <source>
        <dbReference type="Proteomes" id="UP001189616"/>
    </source>
</evidence>
<keyword evidence="1" id="KW-0472">Membrane</keyword>
<evidence type="ECO:0000256" key="1">
    <source>
        <dbReference type="SAM" id="Phobius"/>
    </source>
</evidence>
<organism evidence="2 3">
    <name type="scientific">Ralstonia condita</name>
    <dbReference type="NCBI Taxonomy" id="3058600"/>
    <lineage>
        <taxon>Bacteria</taxon>
        <taxon>Pseudomonadati</taxon>
        <taxon>Pseudomonadota</taxon>
        <taxon>Betaproteobacteria</taxon>
        <taxon>Burkholderiales</taxon>
        <taxon>Burkholderiaceae</taxon>
        <taxon>Ralstonia</taxon>
    </lineage>
</organism>
<sequence>MSRESLAKRALIAVAALILLFEEWIWNVMLRATARLAAHPWVKIVERRLALLEPVEALSVFILPMLVLLPFKLAAVYVLARGKFIAGTLVLILAKVVSTALGARIYYVVRPQLHTLAWYVRWESAFLAWKGRMVAALRATPAWQALQARLALWREHRHGLMHLAWRRLTAALRLLKKHRRSTQPRHQD</sequence>
<name>A0ABN9IHY0_9RALS</name>
<evidence type="ECO:0000313" key="2">
    <source>
        <dbReference type="EMBL" id="CAJ0780428.1"/>
    </source>
</evidence>
<keyword evidence="1" id="KW-1133">Transmembrane helix</keyword>
<keyword evidence="3" id="KW-1185">Reference proteome</keyword>
<gene>
    <name evidence="2" type="ORF">LMG7141_01014</name>
</gene>
<keyword evidence="1" id="KW-0812">Transmembrane</keyword>
<proteinExistence type="predicted"/>
<dbReference type="Proteomes" id="UP001189616">
    <property type="component" value="Unassembled WGS sequence"/>
</dbReference>
<dbReference type="RefSeq" id="WP_316655812.1">
    <property type="nucleotide sequence ID" value="NZ_CATYWO010000001.1"/>
</dbReference>